<dbReference type="InterPro" id="IPR033181">
    <property type="entry name" value="Mic26_fungi"/>
</dbReference>
<protein>
    <recommendedName>
        <fullName evidence="1">MICOS complex subunit</fullName>
    </recommendedName>
</protein>
<keyword evidence="1" id="KW-0496">Mitochondrion</keyword>
<organism evidence="3 4">
    <name type="scientific">Ophiocordyceps camponoti-rufipedis</name>
    <dbReference type="NCBI Taxonomy" id="2004952"/>
    <lineage>
        <taxon>Eukaryota</taxon>
        <taxon>Fungi</taxon>
        <taxon>Dikarya</taxon>
        <taxon>Ascomycota</taxon>
        <taxon>Pezizomycotina</taxon>
        <taxon>Sordariomycetes</taxon>
        <taxon>Hypocreomycetidae</taxon>
        <taxon>Hypocreales</taxon>
        <taxon>Ophiocordycipitaceae</taxon>
        <taxon>Ophiocordyceps</taxon>
    </lineage>
</organism>
<comment type="subcellular location">
    <subcellularLocation>
        <location evidence="1">Mitochondrion inner membrane</location>
    </subcellularLocation>
</comment>
<feature type="compositionally biased region" description="Polar residues" evidence="2">
    <location>
        <begin position="17"/>
        <end position="27"/>
    </location>
</feature>
<comment type="function">
    <text evidence="1">Component of the MICOS complex, a large protein complex of the mitochondrial inner membrane that plays crucial roles in the maintenance of crista junctions, inner membrane architecture, and formation of contact sites to the outer membrane.</text>
</comment>
<dbReference type="GO" id="GO:0061617">
    <property type="term" value="C:MICOS complex"/>
    <property type="evidence" value="ECO:0007669"/>
    <property type="project" value="UniProtKB-UniRule"/>
</dbReference>
<dbReference type="PANTHER" id="PTHR28268:SF1">
    <property type="entry name" value="MICOS SUBUNIT MIC26"/>
    <property type="match status" value="1"/>
</dbReference>
<dbReference type="EMBL" id="NJES01000083">
    <property type="protein sequence ID" value="PHH78348.1"/>
    <property type="molecule type" value="Genomic_DNA"/>
</dbReference>
<dbReference type="PANTHER" id="PTHR28268">
    <property type="entry name" value="MICOS SUBUNIT MIC26"/>
    <property type="match status" value="1"/>
</dbReference>
<evidence type="ECO:0000256" key="2">
    <source>
        <dbReference type="SAM" id="MobiDB-lite"/>
    </source>
</evidence>
<dbReference type="STRING" id="2004952.A0A2C5YJT8"/>
<accession>A0A2C5YJT8</accession>
<feature type="transmembrane region" description="Helical" evidence="1">
    <location>
        <begin position="165"/>
        <end position="182"/>
    </location>
</feature>
<dbReference type="Pfam" id="PF09769">
    <property type="entry name" value="ApoO"/>
    <property type="match status" value="1"/>
</dbReference>
<dbReference type="InterPro" id="IPR019166">
    <property type="entry name" value="MIC26/MIC27"/>
</dbReference>
<dbReference type="OrthoDB" id="2399148at2759"/>
<dbReference type="Proteomes" id="UP000226431">
    <property type="component" value="Unassembled WGS sequence"/>
</dbReference>
<evidence type="ECO:0000313" key="4">
    <source>
        <dbReference type="Proteomes" id="UP000226431"/>
    </source>
</evidence>
<comment type="caution">
    <text evidence="3">The sequence shown here is derived from an EMBL/GenBank/DDBJ whole genome shotgun (WGS) entry which is preliminary data.</text>
</comment>
<evidence type="ECO:0000256" key="1">
    <source>
        <dbReference type="RuleBase" id="RU363021"/>
    </source>
</evidence>
<dbReference type="AlphaFoldDB" id="A0A2C5YJT8"/>
<dbReference type="GO" id="GO:0044284">
    <property type="term" value="C:mitochondrial crista junction"/>
    <property type="evidence" value="ECO:0007669"/>
    <property type="project" value="TreeGrafter"/>
</dbReference>
<feature type="region of interest" description="Disordered" evidence="2">
    <location>
        <begin position="82"/>
        <end position="110"/>
    </location>
</feature>
<evidence type="ECO:0000313" key="3">
    <source>
        <dbReference type="EMBL" id="PHH78348.1"/>
    </source>
</evidence>
<gene>
    <name evidence="3" type="ORF">CDD80_7034</name>
</gene>
<feature type="region of interest" description="Disordered" evidence="2">
    <location>
        <begin position="1"/>
        <end position="27"/>
    </location>
</feature>
<comment type="subunit">
    <text evidence="1">Component of the mitochondrial contact site and cristae organizing system (MICOS) complex.</text>
</comment>
<keyword evidence="1" id="KW-1133">Transmembrane helix</keyword>
<name>A0A2C5YJT8_9HYPO</name>
<keyword evidence="1" id="KW-0999">Mitochondrion inner membrane</keyword>
<sequence>MAARVLLQRVSPPGTDTAFQTSRSRLTGSSQRSAASLALLGMALAPATVRAEQPMDKLAEQQFDKVRKPIYDDVHLSPLTNPLATPIALPPSQPLLTDQDSRSSRPTPTDRLALQIGRARILLHRYAVAAEDKVNATMDTAFHLEQSFTDTIASLAPPRGSGERLMPGAIYVVVAAMAGTIVTRNRNVLLRASVPLALGIGAGWAVLPITMRNVADLSWRYEQRFPAVADAHVRLREELEKGVHYAKVHSEQGVRYVDERVTDARQAVEGWVKQGK</sequence>
<reference evidence="3 4" key="1">
    <citation type="submission" date="2017-06" db="EMBL/GenBank/DDBJ databases">
        <title>Ant-infecting Ophiocordyceps genomes reveal a high diversity of potential behavioral manipulation genes and a possible major role for enterotoxins.</title>
        <authorList>
            <person name="De Bekker C."/>
            <person name="Evans H.C."/>
            <person name="Brachmann A."/>
            <person name="Hughes D.P."/>
        </authorList>
    </citation>
    <scope>NUCLEOTIDE SEQUENCE [LARGE SCALE GENOMIC DNA]</scope>
    <source>
        <strain evidence="3 4">Map16</strain>
    </source>
</reference>
<proteinExistence type="predicted"/>
<keyword evidence="1" id="KW-0472">Membrane</keyword>
<keyword evidence="1" id="KW-0812">Transmembrane</keyword>
<feature type="transmembrane region" description="Helical" evidence="1">
    <location>
        <begin position="188"/>
        <end position="210"/>
    </location>
</feature>
<dbReference type="GO" id="GO:0042407">
    <property type="term" value="P:cristae formation"/>
    <property type="evidence" value="ECO:0007669"/>
    <property type="project" value="InterPro"/>
</dbReference>
<keyword evidence="4" id="KW-1185">Reference proteome</keyword>